<dbReference type="InterPro" id="IPR016181">
    <property type="entry name" value="Acyl_CoA_acyltransferase"/>
</dbReference>
<dbReference type="Pfam" id="PF00583">
    <property type="entry name" value="Acetyltransf_1"/>
    <property type="match status" value="1"/>
</dbReference>
<dbReference type="PANTHER" id="PTHR43305:SF1">
    <property type="entry name" value="FAMILY N-ACETYLTRANSFERASE, PUTATIVE (AFU_ORTHOLOGUE AFUA_2G01380)-RELATED"/>
    <property type="match status" value="1"/>
</dbReference>
<comment type="caution">
    <text evidence="2">The sequence shown here is derived from an EMBL/GenBank/DDBJ whole genome shotgun (WGS) entry which is preliminary data.</text>
</comment>
<evidence type="ECO:0000313" key="2">
    <source>
        <dbReference type="EMBL" id="RZU42654.1"/>
    </source>
</evidence>
<dbReference type="InterPro" id="IPR000182">
    <property type="entry name" value="GNAT_dom"/>
</dbReference>
<proteinExistence type="predicted"/>
<dbReference type="PROSITE" id="PS51186">
    <property type="entry name" value="GNAT"/>
    <property type="match status" value="1"/>
</dbReference>
<dbReference type="CDD" id="cd04301">
    <property type="entry name" value="NAT_SF"/>
    <property type="match status" value="1"/>
</dbReference>
<organism evidence="2 3">
    <name type="scientific">Edaphobacter modestus</name>
    <dbReference type="NCBI Taxonomy" id="388466"/>
    <lineage>
        <taxon>Bacteria</taxon>
        <taxon>Pseudomonadati</taxon>
        <taxon>Acidobacteriota</taxon>
        <taxon>Terriglobia</taxon>
        <taxon>Terriglobales</taxon>
        <taxon>Acidobacteriaceae</taxon>
        <taxon>Edaphobacter</taxon>
    </lineage>
</organism>
<feature type="domain" description="N-acetyltransferase" evidence="1">
    <location>
        <begin position="4"/>
        <end position="161"/>
    </location>
</feature>
<reference evidence="2 3" key="1">
    <citation type="submission" date="2019-02" db="EMBL/GenBank/DDBJ databases">
        <title>Genomic Encyclopedia of Archaeal and Bacterial Type Strains, Phase II (KMG-II): from individual species to whole genera.</title>
        <authorList>
            <person name="Goeker M."/>
        </authorList>
    </citation>
    <scope>NUCLEOTIDE SEQUENCE [LARGE SCALE GENOMIC DNA]</scope>
    <source>
        <strain evidence="2 3">DSM 18101</strain>
    </source>
</reference>
<dbReference type="Gene3D" id="3.40.630.30">
    <property type="match status" value="1"/>
</dbReference>
<dbReference type="PANTHER" id="PTHR43305">
    <property type="entry name" value="FAMILY N-ACETYLTRANSFERASE, PUTATIVE (AFU_ORTHOLOGUE AFUA_2G01380)-RELATED"/>
    <property type="match status" value="1"/>
</dbReference>
<protein>
    <recommendedName>
        <fullName evidence="1">N-acetyltransferase domain-containing protein</fullName>
    </recommendedName>
</protein>
<sequence length="165" mass="18335">MPTIALKEARSEEDILAVRRLMREYGDYLANSPSGAASICLTGYEQELQNLPEGYTAILLAEVDGIPAGCVALREIVQDHRACEMKRLWVASGFRGLRLGRRLVEQAIAWATIQGFQSIYLDTVPAAMPEAGRLYASLGFVPIERYNQNPLPGVEFFHRPLGNVR</sequence>
<dbReference type="Proteomes" id="UP000292958">
    <property type="component" value="Unassembled WGS sequence"/>
</dbReference>
<name>A0A4Q7YYT7_9BACT</name>
<evidence type="ECO:0000259" key="1">
    <source>
        <dbReference type="PROSITE" id="PS51186"/>
    </source>
</evidence>
<dbReference type="RefSeq" id="WP_130420624.1">
    <property type="nucleotide sequence ID" value="NZ_SHKW01000001.1"/>
</dbReference>
<accession>A0A4Q7YYT7</accession>
<dbReference type="AlphaFoldDB" id="A0A4Q7YYT7"/>
<keyword evidence="3" id="KW-1185">Reference proteome</keyword>
<dbReference type="GO" id="GO:0016747">
    <property type="term" value="F:acyltransferase activity, transferring groups other than amino-acyl groups"/>
    <property type="evidence" value="ECO:0007669"/>
    <property type="project" value="InterPro"/>
</dbReference>
<evidence type="ECO:0000313" key="3">
    <source>
        <dbReference type="Proteomes" id="UP000292958"/>
    </source>
</evidence>
<dbReference type="OrthoDB" id="7205533at2"/>
<gene>
    <name evidence="2" type="ORF">BDD14_4245</name>
</gene>
<dbReference type="SUPFAM" id="SSF55729">
    <property type="entry name" value="Acyl-CoA N-acyltransferases (Nat)"/>
    <property type="match status" value="1"/>
</dbReference>
<dbReference type="EMBL" id="SHKW01000001">
    <property type="protein sequence ID" value="RZU42654.1"/>
    <property type="molecule type" value="Genomic_DNA"/>
</dbReference>
<dbReference type="InterPro" id="IPR052777">
    <property type="entry name" value="Acetyltransferase_Enz"/>
</dbReference>